<feature type="compositionally biased region" description="Polar residues" evidence="1">
    <location>
        <begin position="215"/>
        <end position="234"/>
    </location>
</feature>
<dbReference type="OrthoDB" id="8965057at2759"/>
<feature type="compositionally biased region" description="Polar residues" evidence="1">
    <location>
        <begin position="356"/>
        <end position="366"/>
    </location>
</feature>
<organism evidence="2 3">
    <name type="scientific">Asbolus verrucosus</name>
    <name type="common">Desert ironclad beetle</name>
    <dbReference type="NCBI Taxonomy" id="1661398"/>
    <lineage>
        <taxon>Eukaryota</taxon>
        <taxon>Metazoa</taxon>
        <taxon>Ecdysozoa</taxon>
        <taxon>Arthropoda</taxon>
        <taxon>Hexapoda</taxon>
        <taxon>Insecta</taxon>
        <taxon>Pterygota</taxon>
        <taxon>Neoptera</taxon>
        <taxon>Endopterygota</taxon>
        <taxon>Coleoptera</taxon>
        <taxon>Polyphaga</taxon>
        <taxon>Cucujiformia</taxon>
        <taxon>Tenebrionidae</taxon>
        <taxon>Pimeliinae</taxon>
        <taxon>Asbolus</taxon>
    </lineage>
</organism>
<comment type="caution">
    <text evidence="2">The sequence shown here is derived from an EMBL/GenBank/DDBJ whole genome shotgun (WGS) entry which is preliminary data.</text>
</comment>
<dbReference type="Proteomes" id="UP000292052">
    <property type="component" value="Unassembled WGS sequence"/>
</dbReference>
<name>A0A482W925_ASBVE</name>
<keyword evidence="3" id="KW-1185">Reference proteome</keyword>
<sequence length="495" mass="55675">MYSYRGTILDENVDRRKYPESQYYFQKGGASYQTLPSKRTQFFQLDVHPERSVTPDITRGLERNSSTINRRTIYAPHEQDQNLLHQKLGIPVKIPDVSSFKLPSQKVPLSNKTSDAYKSTPSNEVIQSQKPKSYFTHISPHKSVEDSNDSIKISPIDPRNSGGFQSSTPSSKTQELKAAVNLENRLLSPKKSTMSNDELYAVIHKSKKKMNINTEENRSSPVNLDSGKTQTVRSPETGYIGDKSRSRLSWSPTKGEYVDFNTDIDKLSPPNESRSRQSWACSDRKGTCQTSRLDFKKLLLQKSNVLTSNNTKKLSAVEQLKLSKQQIQTQKPSQPPPINILELSGSPRSLVNRKFANSATNVSPRSTPEKPKPAPKLMSPRSQWRFANPRTDVLSSTILEDCREDESPNNSMEKKKLFPSAGSTKEAKKANVPITSSNTDNYSSISQKMQAQRAQFFTSGTANLQVSPKSFKNSQFESRHERDQCSVPPTLETAF</sequence>
<dbReference type="AlphaFoldDB" id="A0A482W925"/>
<feature type="compositionally biased region" description="Polar residues" evidence="1">
    <location>
        <begin position="107"/>
        <end position="131"/>
    </location>
</feature>
<accession>A0A482W925</accession>
<dbReference type="STRING" id="1661398.A0A482W925"/>
<feature type="region of interest" description="Disordered" evidence="1">
    <location>
        <begin position="261"/>
        <end position="283"/>
    </location>
</feature>
<feature type="compositionally biased region" description="Polar residues" evidence="1">
    <location>
        <begin position="162"/>
        <end position="173"/>
    </location>
</feature>
<feature type="region of interest" description="Disordered" evidence="1">
    <location>
        <begin position="403"/>
        <end position="495"/>
    </location>
</feature>
<feature type="compositionally biased region" description="Polar residues" evidence="1">
    <location>
        <begin position="270"/>
        <end position="280"/>
    </location>
</feature>
<feature type="compositionally biased region" description="Polar residues" evidence="1">
    <location>
        <begin position="433"/>
        <end position="476"/>
    </location>
</feature>
<feature type="region of interest" description="Disordered" evidence="1">
    <location>
        <begin position="356"/>
        <end position="390"/>
    </location>
</feature>
<feature type="region of interest" description="Disordered" evidence="1">
    <location>
        <begin position="215"/>
        <end position="247"/>
    </location>
</feature>
<feature type="region of interest" description="Disordered" evidence="1">
    <location>
        <begin position="103"/>
        <end position="176"/>
    </location>
</feature>
<gene>
    <name evidence="2" type="ORF">BDFB_003035</name>
</gene>
<proteinExistence type="predicted"/>
<evidence type="ECO:0000313" key="3">
    <source>
        <dbReference type="Proteomes" id="UP000292052"/>
    </source>
</evidence>
<evidence type="ECO:0000256" key="1">
    <source>
        <dbReference type="SAM" id="MobiDB-lite"/>
    </source>
</evidence>
<dbReference type="EMBL" id="QDEB01016736">
    <property type="protein sequence ID" value="RZC41485.1"/>
    <property type="molecule type" value="Genomic_DNA"/>
</dbReference>
<protein>
    <submittedName>
        <fullName evidence="2">Uncharacterized protein</fullName>
    </submittedName>
</protein>
<reference evidence="2 3" key="1">
    <citation type="submission" date="2017-03" db="EMBL/GenBank/DDBJ databases">
        <title>Genome of the blue death feigning beetle - Asbolus verrucosus.</title>
        <authorList>
            <person name="Rider S.D."/>
        </authorList>
    </citation>
    <scope>NUCLEOTIDE SEQUENCE [LARGE SCALE GENOMIC DNA]</scope>
    <source>
        <strain evidence="2">Butters</strain>
        <tissue evidence="2">Head and leg muscle</tissue>
    </source>
</reference>
<evidence type="ECO:0000313" key="2">
    <source>
        <dbReference type="EMBL" id="RZC41485.1"/>
    </source>
</evidence>